<dbReference type="Pfam" id="PF17963">
    <property type="entry name" value="Big_9"/>
    <property type="match status" value="6"/>
</dbReference>
<dbReference type="SUPFAM" id="SSF49899">
    <property type="entry name" value="Concanavalin A-like lectins/glucanases"/>
    <property type="match status" value="1"/>
</dbReference>
<evidence type="ECO:0000256" key="1">
    <source>
        <dbReference type="SAM" id="MobiDB-lite"/>
    </source>
</evidence>
<organism evidence="4 5">
    <name type="scientific">Schumannella soli</name>
    <dbReference type="NCBI Taxonomy" id="2590779"/>
    <lineage>
        <taxon>Bacteria</taxon>
        <taxon>Bacillati</taxon>
        <taxon>Actinomycetota</taxon>
        <taxon>Actinomycetes</taxon>
        <taxon>Micrococcales</taxon>
        <taxon>Microbacteriaceae</taxon>
        <taxon>Schumannella</taxon>
    </lineage>
</organism>
<dbReference type="OrthoDB" id="3225333at2"/>
<keyword evidence="5" id="KW-1185">Reference proteome</keyword>
<keyword evidence="3" id="KW-0732">Signal</keyword>
<feature type="transmembrane region" description="Helical" evidence="2">
    <location>
        <begin position="2129"/>
        <end position="2150"/>
    </location>
</feature>
<dbReference type="Proteomes" id="UP000316252">
    <property type="component" value="Unassembled WGS sequence"/>
</dbReference>
<accession>A0A506XXW3</accession>
<dbReference type="EMBL" id="VHQG01000005">
    <property type="protein sequence ID" value="TPW74127.1"/>
    <property type="molecule type" value="Genomic_DNA"/>
</dbReference>
<evidence type="ECO:0000256" key="3">
    <source>
        <dbReference type="SAM" id="SignalP"/>
    </source>
</evidence>
<sequence>MPALRSIPLSRRARALTAALVAGVVALAAVLVAVTPAHAAGTPLLTDTFTTKTVANPYYVYGGSYTPCLTVTGADSAQKPTSCAVGPNDANGAGALRLTTNTGNLSSYFLYNSPLPSRAGLDIQFTQYQYGGNGADGISFFLTDGQYQLTSVGPVGGSLGYNTRAGVPGLAHALLGIGLDAWGNFPVETNDTRTASTCNQSYIPAKNASGGTDVVKNVIAVRGPAGDVTAAGGSTTGYCLLAPRVQLASIAGAPLATTAAQTPKPATRGTGVPVRITVDPPTVADPKVRVYWNYSAASTTPTIEVPEPAELLAASTFKFGWASSTGGSNDVHEVNALSISTINPIQPGVTPTISAPTTAVAADGVTTSAASAALKFAATDGPATSPISVTVSLDSGAFAGAPTGTRWSCPTPAAGATSLVCTFTPDTSLDVPGATTPALSIPVTSTKSGAVKVTAVVAATNNTVTDANQRTASANAPFAPVAENVSGTGVAAATNPAAMSLTASTTSSATTGSTTYAVATNPTHGTVVVSGSTLKYTPNDGYSGADSFTYTATADGQTSAPATASVTITPSNAATSASTTAGTAVSIDLAALSAGSSLSYATRNPSAGIGQLQVTAAGLATVTPASGFSGDATFQYQVTDSPAGGVSGWKTVTVHVAPTTADVAQTGTLNASGDATLVTAAPVTAAAGTKTFALVAGSASTGAHGTFSIDAATGKVTYVAANGESGVFSVRYTVTADGGASSEHSATFTVRPYADGVSASTPAETSIDLPKPAQKGSDLHWAITTAPTHGTATVDASTGVVHYVPAAGYSGPDSLVLTPTSGTGPNAVAGDPVTASVTVTPIARPVSANTVAAAHPSAVDIAIDATGGTSAVPLSVSATTSDARIASVSVVNGAVRITPVDGASGKLVASYSVSDGTSTATSTATLDVTPVAADAEFSLDNGTGASFGLPAPTGTGPVSYTLVSGTVGTISGSSLVVPTQPAGTSGDRTATYTVTTDGLTSDPATITVHVLPTAQSTTVSTDAGQAVTTDLSALSAGTGLHWTVTQPATGTGSVSVTSAGVATFTPATGYTGTISYTFTPVDAQRNAAAQPATVTVKVVPVLADLAAETTLDQDGVATVSAQPATQPGSPVYELVGGATFGTASIDASTGEITLSVADGHSGVSTVGYRVTAGGQTSATQHAVFTVRPTAQGVSGATTAGTPNGAAVDLPAPAKQGTDVSFAITAGPAHGSATVNATTGVVHYVPADGWSGADSVTLSVTSGTGSSAVAGQAITAAVTTKPVARDVQKDATATVAAQTVSVAADATGTGLSVVPAASADPRVTGVTVANGALQIALAPVASGTIAVDYTVADGTSSSAKATATLHVAPAATGDELAVNSGDSATHQLPAATGTAPTYRLDEGFGDGILATVSDSGALTVHSTEGQSGTFTGSYIVTSDGVDSAPQTITLHVLPIGADTTQTTAAGQDSAPLDLAALSKGTSLHWEITQPAAGGTVTIDQSTGKAVFHPATGFAGTTSWTYTPVDAQGNRAADPLTVDVTVVPTAGDAAATTSLDQHGDAATTATPTGLDSSDGGTKHFQITSGPAKGTATIGATTGTISYTAANGVSGVFTVKYTVTEGGATSAEHTATITVKPYAAGVTGSTTVNQAIELDAPVTIGSQPFTFTVQSGPQHGAVTSLDAATGQVVYTPADGYAGDDAIVLQLADARGASTTVTLTVHVHPVVAPVSESATASTDPQPIRIPLAGTGTIDHYEITTPLAAELGTAVIDGTDLVITPASGVSGQLPVGYRAVAGPGSSNASAPATATLTIAPVAQSGSITVASGGTSSAALGAPVGSGPLTVAVSSPLPVGISSASVDPATGRVTVTTDDDFSGTAQFTYTVTSGSGADAVTSAPATVTVTVDPTLVPVAPGTTTATAPGGSAHPVHATPKATGSGPRTWALGSDVPPASAGTTEIDPVTGEITFTPAPGFSGGVDIPFTVTDGNGVSKSGVFHVDVDPLAAPTAEGGRSRGIAGATQKLTPVSPIGTAPFTYRISTPPTAQQGIATIDPATGQITFVPAAGFVGDAAVFYEVVDASGLASAPAVVVFTVDPAAPAGSDTGLGGGSAVGGASTTRGSGLASLAHTGVDGILPLALGLLGLFAGLAMVLLAVRRRRAEHGQGFGFGRSPAGEEA</sequence>
<name>A0A506XXW3_9MICO</name>
<evidence type="ECO:0000313" key="4">
    <source>
        <dbReference type="EMBL" id="TPW74127.1"/>
    </source>
</evidence>
<proteinExistence type="predicted"/>
<keyword evidence="2" id="KW-1133">Transmembrane helix</keyword>
<comment type="caution">
    <text evidence="4">The sequence shown here is derived from an EMBL/GenBank/DDBJ whole genome shotgun (WGS) entry which is preliminary data.</text>
</comment>
<feature type="region of interest" description="Disordered" evidence="1">
    <location>
        <begin position="1549"/>
        <end position="1573"/>
    </location>
</feature>
<gene>
    <name evidence="4" type="ORF">FJ657_15915</name>
</gene>
<keyword evidence="2" id="KW-0812">Transmembrane</keyword>
<feature type="signal peptide" evidence="3">
    <location>
        <begin position="1"/>
        <end position="39"/>
    </location>
</feature>
<feature type="chain" id="PRO_5021333648" evidence="3">
    <location>
        <begin position="40"/>
        <end position="2172"/>
    </location>
</feature>
<dbReference type="Gene3D" id="2.60.40.3440">
    <property type="match status" value="5"/>
</dbReference>
<feature type="region of interest" description="Disordered" evidence="1">
    <location>
        <begin position="1912"/>
        <end position="1937"/>
    </location>
</feature>
<dbReference type="NCBIfam" id="NF012211">
    <property type="entry name" value="tand_rpt_95"/>
    <property type="match status" value="1"/>
</dbReference>
<dbReference type="InterPro" id="IPR013320">
    <property type="entry name" value="ConA-like_dom_sf"/>
</dbReference>
<dbReference type="RefSeq" id="WP_141164705.1">
    <property type="nucleotide sequence ID" value="NZ_VHQG01000005.1"/>
</dbReference>
<keyword evidence="2" id="KW-0472">Membrane</keyword>
<evidence type="ECO:0000313" key="5">
    <source>
        <dbReference type="Proteomes" id="UP000316252"/>
    </source>
</evidence>
<feature type="compositionally biased region" description="Polar residues" evidence="1">
    <location>
        <begin position="1561"/>
        <end position="1573"/>
    </location>
</feature>
<reference evidence="4 5" key="1">
    <citation type="submission" date="2019-06" db="EMBL/GenBank/DDBJ databases">
        <authorList>
            <person name="Li F."/>
        </authorList>
    </citation>
    <scope>NUCLEOTIDE SEQUENCE [LARGE SCALE GENOMIC DNA]</scope>
    <source>
        <strain evidence="4 5">10F1D-1</strain>
    </source>
</reference>
<protein>
    <submittedName>
        <fullName evidence="4">Tandem-95 repeat protein</fullName>
    </submittedName>
</protein>
<evidence type="ECO:0000256" key="2">
    <source>
        <dbReference type="SAM" id="Phobius"/>
    </source>
</evidence>